<feature type="signal peptide" evidence="1">
    <location>
        <begin position="1"/>
        <end position="24"/>
    </location>
</feature>
<organism evidence="2">
    <name type="scientific">Anopheles braziliensis</name>
    <dbReference type="NCBI Taxonomy" id="58242"/>
    <lineage>
        <taxon>Eukaryota</taxon>
        <taxon>Metazoa</taxon>
        <taxon>Ecdysozoa</taxon>
        <taxon>Arthropoda</taxon>
        <taxon>Hexapoda</taxon>
        <taxon>Insecta</taxon>
        <taxon>Pterygota</taxon>
        <taxon>Neoptera</taxon>
        <taxon>Endopterygota</taxon>
        <taxon>Diptera</taxon>
        <taxon>Nematocera</taxon>
        <taxon>Culicoidea</taxon>
        <taxon>Culicidae</taxon>
        <taxon>Anophelinae</taxon>
        <taxon>Anopheles</taxon>
    </lineage>
</organism>
<evidence type="ECO:0000313" key="2">
    <source>
        <dbReference type="EMBL" id="MBW31146.1"/>
    </source>
</evidence>
<protein>
    <submittedName>
        <fullName evidence="2">Putative secreted peptide</fullName>
    </submittedName>
</protein>
<proteinExistence type="predicted"/>
<dbReference type="AlphaFoldDB" id="A0A2M3ZRG1"/>
<evidence type="ECO:0000256" key="1">
    <source>
        <dbReference type="SAM" id="SignalP"/>
    </source>
</evidence>
<sequence>MVVIIIIVHQALLLLLLFIRTAIDDHDFLDTAAASATAATATAATTPHVCRLECHDLWFRNDRYSITVLLDERCCRQFAACLWCTSTTRCATPRHHRRSLLQRRCHSNASNGTGRRCGCCCRCLLLLSLEQKFLNSLLLELVNGCRTLVATCSIVPHR</sequence>
<dbReference type="EMBL" id="GGFM01010395">
    <property type="protein sequence ID" value="MBW31146.1"/>
    <property type="molecule type" value="Transcribed_RNA"/>
</dbReference>
<reference evidence="2" key="1">
    <citation type="submission" date="2018-01" db="EMBL/GenBank/DDBJ databases">
        <title>An insight into the sialome of Amazonian anophelines.</title>
        <authorList>
            <person name="Ribeiro J.M."/>
            <person name="Scarpassa V."/>
            <person name="Calvo E."/>
        </authorList>
    </citation>
    <scope>NUCLEOTIDE SEQUENCE</scope>
    <source>
        <tissue evidence="2">Salivary glands</tissue>
    </source>
</reference>
<keyword evidence="1" id="KW-0732">Signal</keyword>
<accession>A0A2M3ZRG1</accession>
<name>A0A2M3ZRG1_9DIPT</name>
<feature type="chain" id="PRO_5014831027" evidence="1">
    <location>
        <begin position="25"/>
        <end position="158"/>
    </location>
</feature>